<evidence type="ECO:0000256" key="1">
    <source>
        <dbReference type="SAM" id="MobiDB-lite"/>
    </source>
</evidence>
<name>A0A812PMM4_9DINO</name>
<comment type="caution">
    <text evidence="2">The sequence shown here is derived from an EMBL/GenBank/DDBJ whole genome shotgun (WGS) entry which is preliminary data.</text>
</comment>
<feature type="region of interest" description="Disordered" evidence="1">
    <location>
        <begin position="253"/>
        <end position="304"/>
    </location>
</feature>
<sequence length="304" mass="34819">MLEYQDAELFLVLPRLVLLCSLSDERNAEVEAAESLLLPLALRQLEAVGVESKLTGAASMYRGGTEGGADKSRNAYSRLTINQEPSSNCWAYSRFDCMSESPKWLQSEFLYCTVIGEHDWSEQDRIARVQVLLRTGSVALTDGPWKAMGDTKWGFATNYAHRTLPFKWHHAGYSYYDQNSSLKTTFRPTSMPAYRDDFLPLDTNYKEREQNNRWAMSCYGCHRNPAWHDTLRAPRNPFAGSKLQEMRYMREFGAKPSSAPTTPRRSEPQQQTHARACSTSRSTPRRRMKTEDVFQASHFGKWAD</sequence>
<accession>A0A812PMM4</accession>
<reference evidence="2" key="1">
    <citation type="submission" date="2021-02" db="EMBL/GenBank/DDBJ databases">
        <authorList>
            <person name="Dougan E. K."/>
            <person name="Rhodes N."/>
            <person name="Thang M."/>
            <person name="Chan C."/>
        </authorList>
    </citation>
    <scope>NUCLEOTIDE SEQUENCE</scope>
</reference>
<evidence type="ECO:0000313" key="2">
    <source>
        <dbReference type="EMBL" id="CAE7358573.1"/>
    </source>
</evidence>
<keyword evidence="3" id="KW-1185">Reference proteome</keyword>
<dbReference type="OrthoDB" id="427990at2759"/>
<protein>
    <submittedName>
        <fullName evidence="2">Uncharacterized protein</fullName>
    </submittedName>
</protein>
<proteinExistence type="predicted"/>
<organism evidence="2 3">
    <name type="scientific">Symbiodinium necroappetens</name>
    <dbReference type="NCBI Taxonomy" id="1628268"/>
    <lineage>
        <taxon>Eukaryota</taxon>
        <taxon>Sar</taxon>
        <taxon>Alveolata</taxon>
        <taxon>Dinophyceae</taxon>
        <taxon>Suessiales</taxon>
        <taxon>Symbiodiniaceae</taxon>
        <taxon>Symbiodinium</taxon>
    </lineage>
</organism>
<dbReference type="EMBL" id="CAJNJA010015252">
    <property type="protein sequence ID" value="CAE7358573.1"/>
    <property type="molecule type" value="Genomic_DNA"/>
</dbReference>
<gene>
    <name evidence="2" type="ORF">SNEC2469_LOCUS9421</name>
</gene>
<evidence type="ECO:0000313" key="3">
    <source>
        <dbReference type="Proteomes" id="UP000601435"/>
    </source>
</evidence>
<feature type="compositionally biased region" description="Polar residues" evidence="1">
    <location>
        <begin position="258"/>
        <end position="282"/>
    </location>
</feature>
<dbReference type="Proteomes" id="UP000601435">
    <property type="component" value="Unassembled WGS sequence"/>
</dbReference>
<dbReference type="AlphaFoldDB" id="A0A812PMM4"/>